<gene>
    <name evidence="2" type="ORF">P73_2807</name>
</gene>
<dbReference type="EMBL" id="CP004393">
    <property type="protein sequence ID" value="AJE47522.1"/>
    <property type="molecule type" value="Genomic_DNA"/>
</dbReference>
<evidence type="ECO:0000313" key="2">
    <source>
        <dbReference type="EMBL" id="AJE47522.1"/>
    </source>
</evidence>
<name>A0A0B5E587_9RHOB</name>
<proteinExistence type="predicted"/>
<keyword evidence="1" id="KW-0812">Transmembrane</keyword>
<feature type="transmembrane region" description="Helical" evidence="1">
    <location>
        <begin position="109"/>
        <end position="131"/>
    </location>
</feature>
<keyword evidence="1" id="KW-0472">Membrane</keyword>
<dbReference type="HOGENOM" id="CLU_1841531_0_0_5"/>
<organism evidence="2 3">
    <name type="scientific">Celeribacter indicus</name>
    <dbReference type="NCBI Taxonomy" id="1208324"/>
    <lineage>
        <taxon>Bacteria</taxon>
        <taxon>Pseudomonadati</taxon>
        <taxon>Pseudomonadota</taxon>
        <taxon>Alphaproteobacteria</taxon>
        <taxon>Rhodobacterales</taxon>
        <taxon>Roseobacteraceae</taxon>
        <taxon>Celeribacter</taxon>
    </lineage>
</organism>
<sequence length="139" mass="14415">MSAADILNPHDPALERFLFASVGEDRDGSIVTVLSALARLELDPWEVAAELASSGRQAAVSRLGTLLSRCKDVPALATENGEVARTLAPLLPGAAPAATSFSDALHKGIAFSPGTILSVAVVILILIQVILSGTWETAE</sequence>
<dbReference type="KEGG" id="cid:P73_2807"/>
<evidence type="ECO:0000313" key="3">
    <source>
        <dbReference type="Proteomes" id="UP000031521"/>
    </source>
</evidence>
<dbReference type="AlphaFoldDB" id="A0A0B5E587"/>
<protein>
    <submittedName>
        <fullName evidence="2">Uncharacterized protein</fullName>
    </submittedName>
</protein>
<reference evidence="2 3" key="1">
    <citation type="journal article" date="2014" name="Int. J. Syst. Evol. Microbiol.">
        <title>Celeribacter indicus sp. nov., a polycyclic aromatic hydrocarbon-degrading bacterium from deep-sea sediment and reclassification of Huaishuia halophila as Celeribacter halophilus comb. nov.</title>
        <authorList>
            <person name="Lai Q."/>
            <person name="Cao J."/>
            <person name="Yuan J."/>
            <person name="Li F."/>
            <person name="Shao Z."/>
        </authorList>
    </citation>
    <scope>NUCLEOTIDE SEQUENCE [LARGE SCALE GENOMIC DNA]</scope>
    <source>
        <strain evidence="2">P73</strain>
    </source>
</reference>
<evidence type="ECO:0000256" key="1">
    <source>
        <dbReference type="SAM" id="Phobius"/>
    </source>
</evidence>
<dbReference type="Proteomes" id="UP000031521">
    <property type="component" value="Chromosome"/>
</dbReference>
<dbReference type="RefSeq" id="WP_043870065.1">
    <property type="nucleotide sequence ID" value="NZ_CP004393.1"/>
</dbReference>
<keyword evidence="1" id="KW-1133">Transmembrane helix</keyword>
<accession>A0A0B5E587</accession>
<dbReference type="OrthoDB" id="7283160at2"/>
<keyword evidence="3" id="KW-1185">Reference proteome</keyword>